<dbReference type="GO" id="GO:0015074">
    <property type="term" value="P:DNA integration"/>
    <property type="evidence" value="ECO:0007669"/>
    <property type="project" value="InterPro"/>
</dbReference>
<dbReference type="PROSITE" id="PS50994">
    <property type="entry name" value="INTEGRASE"/>
    <property type="match status" value="1"/>
</dbReference>
<gene>
    <name evidence="1" type="ORF">HAP41_0000049070</name>
</gene>
<geneLocation type="plasmid" evidence="1 2">
    <name>pBb1S5b</name>
</geneLocation>
<dbReference type="Gene3D" id="3.30.420.10">
    <property type="entry name" value="Ribonuclease H-like superfamily/Ribonuclease H"/>
    <property type="match status" value="1"/>
</dbReference>
<dbReference type="GO" id="GO:0003677">
    <property type="term" value="F:DNA binding"/>
    <property type="evidence" value="ECO:0007669"/>
    <property type="project" value="InterPro"/>
</dbReference>
<proteinExistence type="predicted"/>
<dbReference type="GO" id="GO:0006313">
    <property type="term" value="P:DNA transposition"/>
    <property type="evidence" value="ECO:0007669"/>
    <property type="project" value="InterPro"/>
</dbReference>
<reference evidence="1 2" key="1">
    <citation type="journal article" date="2017" name="Syst. Appl. Microbiol.">
        <title>Soybeans inoculated with root zone soils of Canadian native legumes harbour diverse and novel Bradyrhizobium spp. that possess agricultural potential.</title>
        <authorList>
            <person name="Bromfield E.S.P."/>
            <person name="Cloutier S."/>
            <person name="Tambong J.T."/>
            <person name="Tran Thi T.V."/>
        </authorList>
    </citation>
    <scope>NUCLEOTIDE SEQUENCE [LARGE SCALE GENOMIC DNA]</scope>
    <source>
        <strain evidence="1 2">1S5</strain>
    </source>
</reference>
<dbReference type="EMBL" id="CP096257">
    <property type="protein sequence ID" value="UPT92419.1"/>
    <property type="molecule type" value="Genomic_DNA"/>
</dbReference>
<accession>A0A8T5VWB0</accession>
<dbReference type="Pfam" id="PF01548">
    <property type="entry name" value="DEDD_Tnp_IS110"/>
    <property type="match status" value="1"/>
</dbReference>
<dbReference type="InterPro" id="IPR012337">
    <property type="entry name" value="RNaseH-like_sf"/>
</dbReference>
<keyword evidence="1" id="KW-0614">Plasmid</keyword>
<evidence type="ECO:0000313" key="1">
    <source>
        <dbReference type="EMBL" id="UPT92419.1"/>
    </source>
</evidence>
<dbReference type="Proteomes" id="UP000551709">
    <property type="component" value="Plasmid pBb1S5b"/>
</dbReference>
<dbReference type="PANTHER" id="PTHR33055">
    <property type="entry name" value="TRANSPOSASE FOR INSERTION SEQUENCE ELEMENT IS1111A"/>
    <property type="match status" value="1"/>
</dbReference>
<name>A0A8T5VWB0_9BRAD</name>
<dbReference type="InterPro" id="IPR002525">
    <property type="entry name" value="Transp_IS110-like_N"/>
</dbReference>
<dbReference type="SUPFAM" id="SSF53098">
    <property type="entry name" value="Ribonuclease H-like"/>
    <property type="match status" value="1"/>
</dbReference>
<dbReference type="InterPro" id="IPR036397">
    <property type="entry name" value="RNaseH_sf"/>
</dbReference>
<dbReference type="InterPro" id="IPR001584">
    <property type="entry name" value="Integrase_cat-core"/>
</dbReference>
<evidence type="ECO:0000313" key="2">
    <source>
        <dbReference type="Proteomes" id="UP000551709"/>
    </source>
</evidence>
<dbReference type="AlphaFoldDB" id="A0A8T5VWB0"/>
<protein>
    <submittedName>
        <fullName evidence="1">Transposase</fullName>
    </submittedName>
</protein>
<organism evidence="1 2">
    <name type="scientific">Bradyrhizobium barranii subsp. apii</name>
    <dbReference type="NCBI Taxonomy" id="2819348"/>
    <lineage>
        <taxon>Bacteria</taxon>
        <taxon>Pseudomonadati</taxon>
        <taxon>Pseudomonadota</taxon>
        <taxon>Alphaproteobacteria</taxon>
        <taxon>Hyphomicrobiales</taxon>
        <taxon>Nitrobacteraceae</taxon>
        <taxon>Bradyrhizobium</taxon>
        <taxon>Bradyrhizobium barranii</taxon>
    </lineage>
</organism>
<sequence length="678" mass="75541">MRDALIALLEASDRVCGKRLVSMIPVLLPALERHGRLKPTSAERALLTTLSAATIDRMLIDVKIAAAGGRRRRVGFYSAIRREVPIRTFNDWANPPPGFCEIDMVAHGGTSVAGSFIQTLTMVDIATGWTECLPLVTRDGSLVVDAMTRAQGLFPWVICGADFDNDSAFMNDVVVPWCRAQKIEVTRSRAYKKNDQAFVEQKNGAVVRRLVGYGRFVGGETARVMARLYAAARLLVNFFQPSFKLKEKRREGAKIIKRYHPPATPYERALGHPKLPSAVKRRLRQTYRTLDPIQLLATIRTAQEELGERIGKRGLAKVPTVSPADPLSFARSLGTAAKTAEVRGTHRRPKRRYKKRIRMPSKLDPHLAIIENWLAVEPQLTALAIVGRLATIDPSMFSDKQHSIVQRLLRSLRRKVAETAIVSMPVDEIRPEARDRSGAVRRPSSRVTLLPEAIRGVKFANDDVIAVDAREEGTLAIVELSQSKGFGAAMMKQYVGLDVSQRETAICVVGEMGKVIFEGKAKSDPVALTNLLRKHAPHAERIGFETGAMASWLWHELRRVDLPVVCIDARHAHAALSVRMNKSDQNDARGLAELVRVGWYREVKVKSEESQKIRAILVARFRLVTIRRDIEMRIPTKPAMHSNSKPAGYSDLKPATRGVVRMGQFHDVVEGWEGQETG</sequence>
<dbReference type="PANTHER" id="PTHR33055:SF3">
    <property type="entry name" value="PUTATIVE TRANSPOSASE FOR IS117-RELATED"/>
    <property type="match status" value="1"/>
</dbReference>
<dbReference type="InterPro" id="IPR047650">
    <property type="entry name" value="Transpos_IS110"/>
</dbReference>
<dbReference type="GO" id="GO:0004803">
    <property type="term" value="F:transposase activity"/>
    <property type="evidence" value="ECO:0007669"/>
    <property type="project" value="InterPro"/>
</dbReference>